<accession>A0ABZ1B636</accession>
<keyword evidence="2" id="KW-0408">Iron</keyword>
<dbReference type="InterPro" id="IPR006657">
    <property type="entry name" value="MoPterin_dinucl-bd_dom"/>
</dbReference>
<feature type="compositionally biased region" description="Basic and acidic residues" evidence="4">
    <location>
        <begin position="469"/>
        <end position="485"/>
    </location>
</feature>
<feature type="compositionally biased region" description="Basic residues" evidence="4">
    <location>
        <begin position="513"/>
        <end position="524"/>
    </location>
</feature>
<dbReference type="InterPro" id="IPR009010">
    <property type="entry name" value="Asp_de-COase-like_dom_sf"/>
</dbReference>
<feature type="region of interest" description="Disordered" evidence="4">
    <location>
        <begin position="321"/>
        <end position="524"/>
    </location>
</feature>
<sequence length="608" mass="65983">MPGKSAFELLDALGTDGGVRTLLVLASNVAVSAPDARRVISRLGDLDFLAVSDFFLSETAELADVVLPSAMWAEEEGTMTNLEGRVIRRRRALDPPVGVPDDLQLLATLAERLGAGRHFSGDPETVFDELRRASAGGVADYAGISYRRIDDEQGVFWPCPTPRHPGTPRLFTERFATPDGRARFLRVEHVDAHERPDADYPYVLTTGRVLAQYQSGTQTRRTRSLQLVTPSPRAELHPDLARRLGIGGDDVVELTTRRGRARFHALVTDTIRPDVVFVPFHWGGGSSANALTDADALDPTSKMAAFKVCAVAVARAGGPEELIAPPAPATQPQPRDHTPSATPEPRHPTRKRSTRVKSSPRFLQGVFPITGEGLSKPGPVDAALRYTVPQGSPPRRCTSGAATRRPSWSTSCSSATASRCAGSRSARRATSTCRCGWSRTSSAAPSSSCTPPPPRASPASSWSTSGWWRYDRRSGWSPRRHDVPAHRRRSRHPPPAGGGRQRDGRCAAGRGGARARRRGTVPDHRLRRRAARQLQPDHALAGAGGEAHEDDIVLNSHDWYADNDVDLRAGVRIERIDTAAKQVHAADGTTTPTTTWCWPPAATRSSRR</sequence>
<keyword evidence="3" id="KW-0411">Iron-sulfur</keyword>
<evidence type="ECO:0000259" key="6">
    <source>
        <dbReference type="Pfam" id="PF01568"/>
    </source>
</evidence>
<gene>
    <name evidence="7" type="ORF">U6N30_12980</name>
</gene>
<dbReference type="Proteomes" id="UP001324287">
    <property type="component" value="Chromosome"/>
</dbReference>
<dbReference type="PANTHER" id="PTHR43105:SF10">
    <property type="entry name" value="NADH-QUINONE OXIDOREDUCTASE SUBUNIT G"/>
    <property type="match status" value="1"/>
</dbReference>
<reference evidence="7 8" key="1">
    <citation type="submission" date="2023-12" db="EMBL/GenBank/DDBJ databases">
        <title>Blastococcus brunescens sp. nov., an actonobacterium isolated from sandstone collected in sahara desert.</title>
        <authorList>
            <person name="Gtari M."/>
            <person name="Ghodhbane F."/>
        </authorList>
    </citation>
    <scope>NUCLEOTIDE SEQUENCE [LARGE SCALE GENOMIC DNA]</scope>
    <source>
        <strain evidence="7 8">BMG 8361</strain>
    </source>
</reference>
<keyword evidence="8" id="KW-1185">Reference proteome</keyword>
<organism evidence="7 8">
    <name type="scientific">Blastococcus brunescens</name>
    <dbReference type="NCBI Taxonomy" id="1564165"/>
    <lineage>
        <taxon>Bacteria</taxon>
        <taxon>Bacillati</taxon>
        <taxon>Actinomycetota</taxon>
        <taxon>Actinomycetes</taxon>
        <taxon>Geodermatophilales</taxon>
        <taxon>Geodermatophilaceae</taxon>
        <taxon>Blastococcus</taxon>
    </lineage>
</organism>
<feature type="compositionally biased region" description="Low complexity" evidence="4">
    <location>
        <begin position="589"/>
        <end position="608"/>
    </location>
</feature>
<evidence type="ECO:0000313" key="7">
    <source>
        <dbReference type="EMBL" id="WRL66282.1"/>
    </source>
</evidence>
<evidence type="ECO:0000256" key="4">
    <source>
        <dbReference type="SAM" id="MobiDB-lite"/>
    </source>
</evidence>
<dbReference type="RefSeq" id="WP_324277597.1">
    <property type="nucleotide sequence ID" value="NZ_CP141261.1"/>
</dbReference>
<dbReference type="InterPro" id="IPR036188">
    <property type="entry name" value="FAD/NAD-bd_sf"/>
</dbReference>
<keyword evidence="1" id="KW-0479">Metal-binding</keyword>
<evidence type="ECO:0000256" key="2">
    <source>
        <dbReference type="ARBA" id="ARBA00023004"/>
    </source>
</evidence>
<proteinExistence type="predicted"/>
<feature type="domain" description="Molybdopterin dinucleotide-binding" evidence="6">
    <location>
        <begin position="202"/>
        <end position="310"/>
    </location>
</feature>
<dbReference type="Pfam" id="PF00384">
    <property type="entry name" value="Molybdopterin"/>
    <property type="match status" value="1"/>
</dbReference>
<dbReference type="EMBL" id="CP141261">
    <property type="protein sequence ID" value="WRL66282.1"/>
    <property type="molecule type" value="Genomic_DNA"/>
</dbReference>
<dbReference type="InterPro" id="IPR050123">
    <property type="entry name" value="Prok_molybdopt-oxidoreductase"/>
</dbReference>
<dbReference type="Gene3D" id="2.40.40.20">
    <property type="match status" value="1"/>
</dbReference>
<feature type="domain" description="Molybdopterin oxidoreductase" evidence="5">
    <location>
        <begin position="16"/>
        <end position="112"/>
    </location>
</feature>
<evidence type="ECO:0000259" key="5">
    <source>
        <dbReference type="Pfam" id="PF00384"/>
    </source>
</evidence>
<dbReference type="Gene3D" id="3.40.50.740">
    <property type="match status" value="1"/>
</dbReference>
<evidence type="ECO:0000256" key="3">
    <source>
        <dbReference type="ARBA" id="ARBA00023014"/>
    </source>
</evidence>
<dbReference type="CDD" id="cd00508">
    <property type="entry name" value="MopB_CT_Fdh-Nap-like"/>
    <property type="match status" value="1"/>
</dbReference>
<dbReference type="Pfam" id="PF01568">
    <property type="entry name" value="Molydop_binding"/>
    <property type="match status" value="1"/>
</dbReference>
<dbReference type="Gene3D" id="3.50.50.60">
    <property type="entry name" value="FAD/NAD(P)-binding domain"/>
    <property type="match status" value="1"/>
</dbReference>
<evidence type="ECO:0000256" key="1">
    <source>
        <dbReference type="ARBA" id="ARBA00022723"/>
    </source>
</evidence>
<name>A0ABZ1B636_9ACTN</name>
<dbReference type="SUPFAM" id="SSF50692">
    <property type="entry name" value="ADC-like"/>
    <property type="match status" value="1"/>
</dbReference>
<feature type="region of interest" description="Disordered" evidence="4">
    <location>
        <begin position="584"/>
        <end position="608"/>
    </location>
</feature>
<dbReference type="InterPro" id="IPR006656">
    <property type="entry name" value="Mopterin_OxRdtase"/>
</dbReference>
<dbReference type="SUPFAM" id="SSF53706">
    <property type="entry name" value="Formate dehydrogenase/DMSO reductase, domains 1-3"/>
    <property type="match status" value="1"/>
</dbReference>
<dbReference type="PANTHER" id="PTHR43105">
    <property type="entry name" value="RESPIRATORY NITRATE REDUCTASE"/>
    <property type="match status" value="1"/>
</dbReference>
<evidence type="ECO:0000313" key="8">
    <source>
        <dbReference type="Proteomes" id="UP001324287"/>
    </source>
</evidence>
<feature type="compositionally biased region" description="Low complexity" evidence="4">
    <location>
        <begin position="403"/>
        <end position="449"/>
    </location>
</feature>
<protein>
    <submittedName>
        <fullName evidence="7">Molybdopterin dinucleotide binding domain-containing protein</fullName>
    </submittedName>
</protein>